<comment type="caution">
    <text evidence="2">The sequence shown here is derived from an EMBL/GenBank/DDBJ whole genome shotgun (WGS) entry which is preliminary data.</text>
</comment>
<proteinExistence type="predicted"/>
<organism evidence="2 3">
    <name type="scientific">Uliginosibacterium aquaticum</name>
    <dbReference type="NCBI Taxonomy" id="2731212"/>
    <lineage>
        <taxon>Bacteria</taxon>
        <taxon>Pseudomonadati</taxon>
        <taxon>Pseudomonadota</taxon>
        <taxon>Betaproteobacteria</taxon>
        <taxon>Rhodocyclales</taxon>
        <taxon>Zoogloeaceae</taxon>
        <taxon>Uliginosibacterium</taxon>
    </lineage>
</organism>
<dbReference type="Proteomes" id="UP000778523">
    <property type="component" value="Unassembled WGS sequence"/>
</dbReference>
<feature type="domain" description="FHA" evidence="1">
    <location>
        <begin position="27"/>
        <end position="77"/>
    </location>
</feature>
<dbReference type="PROSITE" id="PS50006">
    <property type="entry name" value="FHA_DOMAIN"/>
    <property type="match status" value="1"/>
</dbReference>
<sequence>MLRIAVQSHDGAPPGRPQCVEFGPEGGSIGREEGNTLLLEDPGKHLSRIQARIKWLGGEYFLVDQGGNPSCINGRKLGKGKVVTLHEGDLIGMGGWALLVEHIGADRQVRQRLVSAPLPPVAAPVVADAEAVSETLEFDFELSTRMSPPAGSPHALLEAFIRGLGMQGLRLPAELDELRAERLGEQLRLLLGEQQAVPAETLHTLLGVALQRQPDEIAAPPGERPC</sequence>
<dbReference type="Gene3D" id="2.60.200.20">
    <property type="match status" value="1"/>
</dbReference>
<gene>
    <name evidence="2" type="ORF">HJ583_004120</name>
</gene>
<name>A0ABX2IDP2_9RHOO</name>
<evidence type="ECO:0000313" key="2">
    <source>
        <dbReference type="EMBL" id="NSL54202.1"/>
    </source>
</evidence>
<reference evidence="2 3" key="1">
    <citation type="submission" date="2020-06" db="EMBL/GenBank/DDBJ databases">
        <title>Draft genome of Uliginosibacterium sp. IMCC34675.</title>
        <authorList>
            <person name="Song J."/>
        </authorList>
    </citation>
    <scope>NUCLEOTIDE SEQUENCE [LARGE SCALE GENOMIC DNA]</scope>
    <source>
        <strain evidence="2 3">IMCC34675</strain>
    </source>
</reference>
<dbReference type="SUPFAM" id="SSF49879">
    <property type="entry name" value="SMAD/FHA domain"/>
    <property type="match status" value="1"/>
</dbReference>
<dbReference type="EMBL" id="JABCSC020000001">
    <property type="protein sequence ID" value="NSL54202.1"/>
    <property type="molecule type" value="Genomic_DNA"/>
</dbReference>
<dbReference type="InterPro" id="IPR000253">
    <property type="entry name" value="FHA_dom"/>
</dbReference>
<evidence type="ECO:0000313" key="3">
    <source>
        <dbReference type="Proteomes" id="UP000778523"/>
    </source>
</evidence>
<dbReference type="SMART" id="SM00240">
    <property type="entry name" value="FHA"/>
    <property type="match status" value="1"/>
</dbReference>
<dbReference type="CDD" id="cd00060">
    <property type="entry name" value="FHA"/>
    <property type="match status" value="1"/>
</dbReference>
<evidence type="ECO:0000259" key="1">
    <source>
        <dbReference type="PROSITE" id="PS50006"/>
    </source>
</evidence>
<accession>A0ABX2IDP2</accession>
<protein>
    <submittedName>
        <fullName evidence="2">FHA domain-containing protein</fullName>
    </submittedName>
</protein>
<dbReference type="Pfam" id="PF00498">
    <property type="entry name" value="FHA"/>
    <property type="match status" value="1"/>
</dbReference>
<dbReference type="InterPro" id="IPR008984">
    <property type="entry name" value="SMAD_FHA_dom_sf"/>
</dbReference>
<dbReference type="RefSeq" id="WP_170020721.1">
    <property type="nucleotide sequence ID" value="NZ_JABCSC020000001.1"/>
</dbReference>
<keyword evidence="3" id="KW-1185">Reference proteome</keyword>